<keyword evidence="1" id="KW-0175">Coiled coil</keyword>
<feature type="region of interest" description="Disordered" evidence="2">
    <location>
        <begin position="1"/>
        <end position="88"/>
    </location>
</feature>
<sequence>MDFPSPVTGRSSTADYYITDEAEVESSTTKNPRSGYGEIGHSSRASTFDNIEKKQQPKGKKPAVGRGKKTNGGRVTKPKRDQSPKVDFNKVRLDIRYPFQKLTDDMTPEQREAAIEANRRNAQRRKDHKDDRDRNNHSASKSRTKKLLNVVELDNAIIGYEYNIKVFKNLYERCKEIIIALDHQNLLPAEPRLWKRPLISRELIDKIAESRSQIEEKVVKGEFVELGAEFAEVCAKLVGKKTGEAILPHIYRGLDDNNRKEQELAKQLETNREQAQELDKKMQGLLNEQSSVTKTTNEYKKKLQEALKKESEAGRGAGDEAESHNQHILATLEEEALDEDNDEVIRFVEAPERTLEELASTFQVRESLLAQEREELQKRQDIKGKEPEHVKNEPEDSNVLHYEPFTVNQSNSFYQDAQAAHTGGLVTANPPQHHPFTQRRLLPQQAVAHTNASEQSSATKQASSPYTVTEYGAFSQASGAEQLEQNASGNPAAARAPNPYHGLVFQHLGRNMTQPTGSRLPHGLPLTTNTDTHAFNLDFAPAGNDDCNLFAITPGASTATSEDSYVGSASGRTAVPNMLPHRQQQQQQQQSFRMPQNPMLSGAAIATPVIGARQYLHQFEHVHDNAGFDATAALASGHAESENVNADGDYEIDLDNGGFWHLANDVYPDDPLI</sequence>
<name>A0AAE1CC32_9PEZI</name>
<evidence type="ECO:0000256" key="2">
    <source>
        <dbReference type="SAM" id="MobiDB-lite"/>
    </source>
</evidence>
<dbReference type="EMBL" id="JAULSO010000002">
    <property type="protein sequence ID" value="KAK3688065.1"/>
    <property type="molecule type" value="Genomic_DNA"/>
</dbReference>
<reference evidence="3" key="1">
    <citation type="journal article" date="2023" name="Mol. Phylogenet. Evol.">
        <title>Genome-scale phylogeny and comparative genomics of the fungal order Sordariales.</title>
        <authorList>
            <person name="Hensen N."/>
            <person name="Bonometti L."/>
            <person name="Westerberg I."/>
            <person name="Brannstrom I.O."/>
            <person name="Guillou S."/>
            <person name="Cros-Aarteil S."/>
            <person name="Calhoun S."/>
            <person name="Haridas S."/>
            <person name="Kuo A."/>
            <person name="Mondo S."/>
            <person name="Pangilinan J."/>
            <person name="Riley R."/>
            <person name="LaButti K."/>
            <person name="Andreopoulos B."/>
            <person name="Lipzen A."/>
            <person name="Chen C."/>
            <person name="Yan M."/>
            <person name="Daum C."/>
            <person name="Ng V."/>
            <person name="Clum A."/>
            <person name="Steindorff A."/>
            <person name="Ohm R.A."/>
            <person name="Martin F."/>
            <person name="Silar P."/>
            <person name="Natvig D.O."/>
            <person name="Lalanne C."/>
            <person name="Gautier V."/>
            <person name="Ament-Velasquez S.L."/>
            <person name="Kruys A."/>
            <person name="Hutchinson M.I."/>
            <person name="Powell A.J."/>
            <person name="Barry K."/>
            <person name="Miller A.N."/>
            <person name="Grigoriev I.V."/>
            <person name="Debuchy R."/>
            <person name="Gladieux P."/>
            <person name="Hiltunen Thoren M."/>
            <person name="Johannesson H."/>
        </authorList>
    </citation>
    <scope>NUCLEOTIDE SEQUENCE</scope>
    <source>
        <strain evidence="3">CBS 314.62</strain>
    </source>
</reference>
<feature type="compositionally biased region" description="Basic and acidic residues" evidence="2">
    <location>
        <begin position="78"/>
        <end position="88"/>
    </location>
</feature>
<protein>
    <recommendedName>
        <fullName evidence="5">BZIP domain-containing protein</fullName>
    </recommendedName>
</protein>
<evidence type="ECO:0000313" key="3">
    <source>
        <dbReference type="EMBL" id="KAK3688065.1"/>
    </source>
</evidence>
<feature type="compositionally biased region" description="Basic residues" evidence="2">
    <location>
        <begin position="56"/>
        <end position="71"/>
    </location>
</feature>
<dbReference type="Proteomes" id="UP001270362">
    <property type="component" value="Unassembled WGS sequence"/>
</dbReference>
<feature type="compositionally biased region" description="Basic and acidic residues" evidence="2">
    <location>
        <begin position="375"/>
        <end position="394"/>
    </location>
</feature>
<feature type="region of interest" description="Disordered" evidence="2">
    <location>
        <begin position="375"/>
        <end position="400"/>
    </location>
</feature>
<feature type="region of interest" description="Disordered" evidence="2">
    <location>
        <begin position="117"/>
        <end position="143"/>
    </location>
</feature>
<comment type="caution">
    <text evidence="3">The sequence shown here is derived from an EMBL/GenBank/DDBJ whole genome shotgun (WGS) entry which is preliminary data.</text>
</comment>
<organism evidence="3 4">
    <name type="scientific">Podospora appendiculata</name>
    <dbReference type="NCBI Taxonomy" id="314037"/>
    <lineage>
        <taxon>Eukaryota</taxon>
        <taxon>Fungi</taxon>
        <taxon>Dikarya</taxon>
        <taxon>Ascomycota</taxon>
        <taxon>Pezizomycotina</taxon>
        <taxon>Sordariomycetes</taxon>
        <taxon>Sordariomycetidae</taxon>
        <taxon>Sordariales</taxon>
        <taxon>Podosporaceae</taxon>
        <taxon>Podospora</taxon>
    </lineage>
</organism>
<evidence type="ECO:0008006" key="5">
    <source>
        <dbReference type="Google" id="ProtNLM"/>
    </source>
</evidence>
<proteinExistence type="predicted"/>
<keyword evidence="4" id="KW-1185">Reference proteome</keyword>
<gene>
    <name evidence="3" type="ORF">B0T22DRAFT_479340</name>
</gene>
<evidence type="ECO:0000313" key="4">
    <source>
        <dbReference type="Proteomes" id="UP001270362"/>
    </source>
</evidence>
<dbReference type="AlphaFoldDB" id="A0AAE1CC32"/>
<reference evidence="3" key="2">
    <citation type="submission" date="2023-06" db="EMBL/GenBank/DDBJ databases">
        <authorList>
            <consortium name="Lawrence Berkeley National Laboratory"/>
            <person name="Haridas S."/>
            <person name="Hensen N."/>
            <person name="Bonometti L."/>
            <person name="Westerberg I."/>
            <person name="Brannstrom I.O."/>
            <person name="Guillou S."/>
            <person name="Cros-Aarteil S."/>
            <person name="Calhoun S."/>
            <person name="Kuo A."/>
            <person name="Mondo S."/>
            <person name="Pangilinan J."/>
            <person name="Riley R."/>
            <person name="Labutti K."/>
            <person name="Andreopoulos B."/>
            <person name="Lipzen A."/>
            <person name="Chen C."/>
            <person name="Yanf M."/>
            <person name="Daum C."/>
            <person name="Ng V."/>
            <person name="Clum A."/>
            <person name="Steindorff A."/>
            <person name="Ohm R."/>
            <person name="Martin F."/>
            <person name="Silar P."/>
            <person name="Natvig D."/>
            <person name="Lalanne C."/>
            <person name="Gautier V."/>
            <person name="Ament-Velasquez S.L."/>
            <person name="Kruys A."/>
            <person name="Hutchinson M.I."/>
            <person name="Powell A.J."/>
            <person name="Barry K."/>
            <person name="Miller A.N."/>
            <person name="Grigoriev I.V."/>
            <person name="Debuchy R."/>
            <person name="Gladieux P."/>
            <person name="Thoren M.H."/>
            <person name="Johannesson H."/>
        </authorList>
    </citation>
    <scope>NUCLEOTIDE SEQUENCE</scope>
    <source>
        <strain evidence="3">CBS 314.62</strain>
    </source>
</reference>
<accession>A0AAE1CC32</accession>
<evidence type="ECO:0000256" key="1">
    <source>
        <dbReference type="SAM" id="Coils"/>
    </source>
</evidence>
<feature type="coiled-coil region" evidence="1">
    <location>
        <begin position="251"/>
        <end position="288"/>
    </location>
</feature>